<accession>A0A383RJF4</accession>
<name>A0A383RJF4_PAEAL</name>
<evidence type="ECO:0000313" key="2">
    <source>
        <dbReference type="Proteomes" id="UP000304148"/>
    </source>
</evidence>
<protein>
    <submittedName>
        <fullName evidence="1">Uncharacterized protein</fullName>
    </submittedName>
</protein>
<reference evidence="2" key="1">
    <citation type="submission" date="2018-08" db="EMBL/GenBank/DDBJ databases">
        <authorList>
            <person name="Chevrot R."/>
        </authorList>
    </citation>
    <scope>NUCLEOTIDE SEQUENCE [LARGE SCALE GENOMIC DNA]</scope>
</reference>
<dbReference type="Proteomes" id="UP000304148">
    <property type="component" value="Chromosome"/>
</dbReference>
<gene>
    <name evidence="1" type="ORF">PBLR_15598</name>
</gene>
<organism evidence="1 2">
    <name type="scientific">Paenibacillus alvei</name>
    <name type="common">Bacillus alvei</name>
    <dbReference type="NCBI Taxonomy" id="44250"/>
    <lineage>
        <taxon>Bacteria</taxon>
        <taxon>Bacillati</taxon>
        <taxon>Bacillota</taxon>
        <taxon>Bacilli</taxon>
        <taxon>Bacillales</taxon>
        <taxon>Paenibacillaceae</taxon>
        <taxon>Paenibacillus</taxon>
    </lineage>
</organism>
<sequence length="47" mass="5292">MDHRVWALRFIPGASFGLGAPPRDWMQNRKNPAVAVETIRIRSTNAS</sequence>
<dbReference type="EMBL" id="LS992241">
    <property type="protein sequence ID" value="SYX87168.1"/>
    <property type="molecule type" value="Genomic_DNA"/>
</dbReference>
<dbReference type="AlphaFoldDB" id="A0A383RJF4"/>
<evidence type="ECO:0000313" key="1">
    <source>
        <dbReference type="EMBL" id="SYX87168.1"/>
    </source>
</evidence>
<proteinExistence type="predicted"/>